<reference evidence="8 9" key="1">
    <citation type="submission" date="2020-04" db="EMBL/GenBank/DDBJ databases">
        <title>Draft genome of Leeia sp. IMCC25680.</title>
        <authorList>
            <person name="Song J."/>
            <person name="Cho J.-C."/>
        </authorList>
    </citation>
    <scope>NUCLEOTIDE SEQUENCE [LARGE SCALE GENOMIC DNA]</scope>
    <source>
        <strain evidence="8 9">IMCC25680</strain>
    </source>
</reference>
<dbReference type="InterPro" id="IPR003439">
    <property type="entry name" value="ABC_transporter-like_ATP-bd"/>
</dbReference>
<name>A0A847SKT6_9NEIS</name>
<keyword evidence="9" id="KW-1185">Reference proteome</keyword>
<feature type="domain" description="ABC transporter" evidence="7">
    <location>
        <begin position="4"/>
        <end position="232"/>
    </location>
</feature>
<dbReference type="Gene3D" id="3.40.50.300">
    <property type="entry name" value="P-loop containing nucleotide triphosphate hydrolases"/>
    <property type="match status" value="1"/>
</dbReference>
<dbReference type="EMBL" id="JABAIM010000004">
    <property type="protein sequence ID" value="NLR76532.1"/>
    <property type="molecule type" value="Genomic_DNA"/>
</dbReference>
<keyword evidence="4 8" id="KW-0067">ATP-binding</keyword>
<dbReference type="Pfam" id="PF00005">
    <property type="entry name" value="ABC_tran"/>
    <property type="match status" value="1"/>
</dbReference>
<evidence type="ECO:0000256" key="1">
    <source>
        <dbReference type="ARBA" id="ARBA00022448"/>
    </source>
</evidence>
<dbReference type="RefSeq" id="WP_168878206.1">
    <property type="nucleotide sequence ID" value="NZ_JABAIM010000004.1"/>
</dbReference>
<comment type="function">
    <text evidence="6">Part of the ABC transporter complex HmuTUV involved in hemin import. Responsible for energy coupling to the transport system.</text>
</comment>
<proteinExistence type="predicted"/>
<dbReference type="Proteomes" id="UP000587991">
    <property type="component" value="Unassembled WGS sequence"/>
</dbReference>
<accession>A0A847SKT6</accession>
<dbReference type="PROSITE" id="PS50893">
    <property type="entry name" value="ABC_TRANSPORTER_2"/>
    <property type="match status" value="1"/>
</dbReference>
<dbReference type="InterPro" id="IPR017871">
    <property type="entry name" value="ABC_transporter-like_CS"/>
</dbReference>
<evidence type="ECO:0000256" key="3">
    <source>
        <dbReference type="ARBA" id="ARBA00022741"/>
    </source>
</evidence>
<keyword evidence="1" id="KW-0813">Transport</keyword>
<dbReference type="PANTHER" id="PTHR42794:SF1">
    <property type="entry name" value="HEMIN IMPORT ATP-BINDING PROTEIN HMUV"/>
    <property type="match status" value="1"/>
</dbReference>
<evidence type="ECO:0000256" key="2">
    <source>
        <dbReference type="ARBA" id="ARBA00022475"/>
    </source>
</evidence>
<organism evidence="8 9">
    <name type="scientific">Leeia aquatica</name>
    <dbReference type="NCBI Taxonomy" id="2725557"/>
    <lineage>
        <taxon>Bacteria</taxon>
        <taxon>Pseudomonadati</taxon>
        <taxon>Pseudomonadota</taxon>
        <taxon>Betaproteobacteria</taxon>
        <taxon>Neisseriales</taxon>
        <taxon>Leeiaceae</taxon>
        <taxon>Leeia</taxon>
    </lineage>
</organism>
<evidence type="ECO:0000313" key="9">
    <source>
        <dbReference type="Proteomes" id="UP000587991"/>
    </source>
</evidence>
<keyword evidence="5" id="KW-1278">Translocase</keyword>
<dbReference type="SUPFAM" id="SSF52540">
    <property type="entry name" value="P-loop containing nucleoside triphosphate hydrolases"/>
    <property type="match status" value="1"/>
</dbReference>
<protein>
    <submittedName>
        <fullName evidence="8">ABC transporter ATP-binding protein</fullName>
    </submittedName>
</protein>
<sequence>MAPLRVEHLRLQAGGQCLLADLSLTFPAGSCWAILGRNGAGKTSLLRALSGLHVATHGQVWLAERPIAQWPARERAQRLGLLPQHPDMARDVRVLEYLALGDFLRSPMPAARAELLLQQFELTKLIERQLHQLSGGERQRLALATLAAQAPAVMLLDEPLNHLDLPHQLRTLHWLQQRAGLGDLVLLTLHDVNWARRYCSHALLLDGAGGWAAGTVSEMLTPEHLSQLLGHPLHVAQGDEGWLIPAAT</sequence>
<dbReference type="SMART" id="SM00382">
    <property type="entry name" value="AAA"/>
    <property type="match status" value="1"/>
</dbReference>
<gene>
    <name evidence="8" type="ORF">HF682_15300</name>
</gene>
<dbReference type="PROSITE" id="PS00211">
    <property type="entry name" value="ABC_TRANSPORTER_1"/>
    <property type="match status" value="1"/>
</dbReference>
<evidence type="ECO:0000259" key="7">
    <source>
        <dbReference type="PROSITE" id="PS50893"/>
    </source>
</evidence>
<dbReference type="GO" id="GO:0005524">
    <property type="term" value="F:ATP binding"/>
    <property type="evidence" value="ECO:0007669"/>
    <property type="project" value="UniProtKB-KW"/>
</dbReference>
<dbReference type="PANTHER" id="PTHR42794">
    <property type="entry name" value="HEMIN IMPORT ATP-BINDING PROTEIN HMUV"/>
    <property type="match status" value="1"/>
</dbReference>
<comment type="caution">
    <text evidence="8">The sequence shown here is derived from an EMBL/GenBank/DDBJ whole genome shotgun (WGS) entry which is preliminary data.</text>
</comment>
<evidence type="ECO:0000256" key="4">
    <source>
        <dbReference type="ARBA" id="ARBA00022840"/>
    </source>
</evidence>
<keyword evidence="3" id="KW-0547">Nucleotide-binding</keyword>
<keyword evidence="2" id="KW-0472">Membrane</keyword>
<evidence type="ECO:0000256" key="6">
    <source>
        <dbReference type="ARBA" id="ARBA00037066"/>
    </source>
</evidence>
<dbReference type="InterPro" id="IPR027417">
    <property type="entry name" value="P-loop_NTPase"/>
</dbReference>
<evidence type="ECO:0000256" key="5">
    <source>
        <dbReference type="ARBA" id="ARBA00022967"/>
    </source>
</evidence>
<dbReference type="AlphaFoldDB" id="A0A847SKT6"/>
<dbReference type="InterPro" id="IPR003593">
    <property type="entry name" value="AAA+_ATPase"/>
</dbReference>
<evidence type="ECO:0000313" key="8">
    <source>
        <dbReference type="EMBL" id="NLR76532.1"/>
    </source>
</evidence>
<keyword evidence="2" id="KW-1003">Cell membrane</keyword>
<dbReference type="GO" id="GO:0016887">
    <property type="term" value="F:ATP hydrolysis activity"/>
    <property type="evidence" value="ECO:0007669"/>
    <property type="project" value="InterPro"/>
</dbReference>